<evidence type="ECO:0000259" key="1">
    <source>
        <dbReference type="Pfam" id="PF03478"/>
    </source>
</evidence>
<feature type="domain" description="KIB1-4 beta-propeller" evidence="1">
    <location>
        <begin position="2"/>
        <end position="103"/>
    </location>
</feature>
<dbReference type="HOGENOM" id="CLU_995299_0_0_1"/>
<accession>A0A0E0MEA4</accession>
<dbReference type="Gramene" id="OPUNC11G07950.1">
    <property type="protein sequence ID" value="OPUNC11G07950.1"/>
    <property type="gene ID" value="OPUNC11G07950"/>
</dbReference>
<reference evidence="2" key="1">
    <citation type="submission" date="2015-04" db="UniProtKB">
        <authorList>
            <consortium name="EnsemblPlants"/>
        </authorList>
    </citation>
    <scope>IDENTIFICATION</scope>
</reference>
<dbReference type="AlphaFoldDB" id="A0A0E0MEA4"/>
<name>A0A0E0MEA4_ORYPU</name>
<sequence>MGKVLLVSRDFGVNRVPGTGSLAAAHHHSSRFKVYVVEEHEELEFTRRNKRKTRLTRVRRLDGHALFIGDASCQAIDVTPAGAGCRIKENQICYVDDERNMVVTVAGDGDGGHDWSSLITSCWALRSVQSYDLRTSCFRRYQRPKPPSASPWECVMVQRFLGNKAMIPPPVTELGATLLLWQVISSMGGVAEPSYINELAAADAMVTVRFNVIHGGCLSFTAVGASAQEARQMVAWEAVTFLRTRYRSVLDDTPWDSIPHYHSHVNEIEYDEDFDDDDYD</sequence>
<dbReference type="Pfam" id="PF03478">
    <property type="entry name" value="Beta-prop_KIB1-4"/>
    <property type="match status" value="1"/>
</dbReference>
<keyword evidence="3" id="KW-1185">Reference proteome</keyword>
<protein>
    <recommendedName>
        <fullName evidence="1">KIB1-4 beta-propeller domain-containing protein</fullName>
    </recommendedName>
</protein>
<evidence type="ECO:0000313" key="3">
    <source>
        <dbReference type="Proteomes" id="UP000026962"/>
    </source>
</evidence>
<reference evidence="2" key="2">
    <citation type="submission" date="2018-05" db="EMBL/GenBank/DDBJ databases">
        <title>OpunRS2 (Oryza punctata Reference Sequence Version 2).</title>
        <authorList>
            <person name="Zhang J."/>
            <person name="Kudrna D."/>
            <person name="Lee S."/>
            <person name="Talag J."/>
            <person name="Welchert J."/>
            <person name="Wing R.A."/>
        </authorList>
    </citation>
    <scope>NUCLEOTIDE SEQUENCE [LARGE SCALE GENOMIC DNA]</scope>
</reference>
<dbReference type="Proteomes" id="UP000026962">
    <property type="component" value="Chromosome 11"/>
</dbReference>
<organism evidence="2">
    <name type="scientific">Oryza punctata</name>
    <name type="common">Red rice</name>
    <dbReference type="NCBI Taxonomy" id="4537"/>
    <lineage>
        <taxon>Eukaryota</taxon>
        <taxon>Viridiplantae</taxon>
        <taxon>Streptophyta</taxon>
        <taxon>Embryophyta</taxon>
        <taxon>Tracheophyta</taxon>
        <taxon>Spermatophyta</taxon>
        <taxon>Magnoliopsida</taxon>
        <taxon>Liliopsida</taxon>
        <taxon>Poales</taxon>
        <taxon>Poaceae</taxon>
        <taxon>BOP clade</taxon>
        <taxon>Oryzoideae</taxon>
        <taxon>Oryzeae</taxon>
        <taxon>Oryzinae</taxon>
        <taxon>Oryza</taxon>
    </lineage>
</organism>
<dbReference type="InterPro" id="IPR005174">
    <property type="entry name" value="KIB1-4_b-propeller"/>
</dbReference>
<proteinExistence type="predicted"/>
<evidence type="ECO:0000313" key="2">
    <source>
        <dbReference type="EnsemblPlants" id="OPUNC11G07950.1"/>
    </source>
</evidence>
<dbReference type="EnsemblPlants" id="OPUNC11G07950.1">
    <property type="protein sequence ID" value="OPUNC11G07950.1"/>
    <property type="gene ID" value="OPUNC11G07950"/>
</dbReference>